<dbReference type="Proteomes" id="UP000742024">
    <property type="component" value="Unassembled WGS sequence"/>
</dbReference>
<reference evidence="3 4" key="1">
    <citation type="journal article" date="2020" name="bioRxiv">
        <title>Whole genome comparisons of ergot fungi reveals the divergence and evolution of species within the genus Claviceps are the result of varying mechanisms driving genome evolution and host range expansion.</title>
        <authorList>
            <person name="Wyka S.A."/>
            <person name="Mondo S.J."/>
            <person name="Liu M."/>
            <person name="Dettman J."/>
            <person name="Nalam V."/>
            <person name="Broders K.D."/>
        </authorList>
    </citation>
    <scope>NUCLEOTIDE SEQUENCE [LARGE SCALE GENOMIC DNA]</scope>
    <source>
        <strain evidence="3 4">LM583</strain>
    </source>
</reference>
<keyword evidence="4" id="KW-1185">Reference proteome</keyword>
<sequence length="331" mass="35629">MPSSGSNASDSGKDVVKAKSESILGSVNWNRFLRETWMSKSKNTDKGISATKIASRLSPEQLARKRANDRESQRAIRARNKDLIASLQREVHELRSRDDARAVQELLRRNGALESELRLLRQSIGIPTPHHQPAQHLDGSGHLASLNAFSTNSYNSTSLPTDSKYSIPRRLENPSSVWISGQYGSDPDPNHQQQQPPQNSSQISQVPLSAPQHDTWCSPDSMSSATAEISDVSTRMEGLFPAAAQTSMPAPSSGGLGLVPKSHMSVPSGPDAVPNPGSPPGCYGDPHGLTTRPPSEGFSNLHYFMSRGPSHGGVAAASHPPLHQSGLIYRG</sequence>
<keyword evidence="1" id="KW-0175">Coiled coil</keyword>
<feature type="region of interest" description="Disordered" evidence="2">
    <location>
        <begin position="245"/>
        <end position="294"/>
    </location>
</feature>
<dbReference type="EMBL" id="SRPR01000068">
    <property type="protein sequence ID" value="KAG5962384.1"/>
    <property type="molecule type" value="Genomic_DNA"/>
</dbReference>
<dbReference type="CDD" id="cd14688">
    <property type="entry name" value="bZIP_YAP"/>
    <property type="match status" value="1"/>
</dbReference>
<evidence type="ECO:0000313" key="3">
    <source>
        <dbReference type="EMBL" id="KAG5962384.1"/>
    </source>
</evidence>
<name>A0ABQ7PJN1_9HYPO</name>
<evidence type="ECO:0000256" key="2">
    <source>
        <dbReference type="SAM" id="MobiDB-lite"/>
    </source>
</evidence>
<comment type="caution">
    <text evidence="3">The sequence shown here is derived from an EMBL/GenBank/DDBJ whole genome shotgun (WGS) entry which is preliminary data.</text>
</comment>
<evidence type="ECO:0000256" key="1">
    <source>
        <dbReference type="SAM" id="Coils"/>
    </source>
</evidence>
<organism evidence="3 4">
    <name type="scientific">Claviceps arundinis</name>
    <dbReference type="NCBI Taxonomy" id="1623583"/>
    <lineage>
        <taxon>Eukaryota</taxon>
        <taxon>Fungi</taxon>
        <taxon>Dikarya</taxon>
        <taxon>Ascomycota</taxon>
        <taxon>Pezizomycotina</taxon>
        <taxon>Sordariomycetes</taxon>
        <taxon>Hypocreomycetidae</taxon>
        <taxon>Hypocreales</taxon>
        <taxon>Clavicipitaceae</taxon>
        <taxon>Claviceps</taxon>
    </lineage>
</organism>
<dbReference type="PANTHER" id="PTHR37012">
    <property type="entry name" value="B-ZIP TRANSCRIPTION FACTOR (EUROFUNG)-RELATED"/>
    <property type="match status" value="1"/>
</dbReference>
<accession>A0ABQ7PJN1</accession>
<feature type="compositionally biased region" description="Low complexity" evidence="2">
    <location>
        <begin position="185"/>
        <end position="205"/>
    </location>
</feature>
<proteinExistence type="predicted"/>
<feature type="region of interest" description="Disordered" evidence="2">
    <location>
        <begin position="176"/>
        <end position="224"/>
    </location>
</feature>
<protein>
    <recommendedName>
        <fullName evidence="5">BZIP domain-containing protein</fullName>
    </recommendedName>
</protein>
<feature type="region of interest" description="Disordered" evidence="2">
    <location>
        <begin position="312"/>
        <end position="331"/>
    </location>
</feature>
<evidence type="ECO:0008006" key="5">
    <source>
        <dbReference type="Google" id="ProtNLM"/>
    </source>
</evidence>
<feature type="coiled-coil region" evidence="1">
    <location>
        <begin position="77"/>
        <end position="123"/>
    </location>
</feature>
<evidence type="ECO:0000313" key="4">
    <source>
        <dbReference type="Proteomes" id="UP000742024"/>
    </source>
</evidence>
<gene>
    <name evidence="3" type="ORF">E4U57_007055</name>
</gene>